<dbReference type="InterPro" id="IPR003856">
    <property type="entry name" value="LPS_length_determ_N"/>
</dbReference>
<evidence type="ECO:0000256" key="4">
    <source>
        <dbReference type="ARBA" id="ARBA00022692"/>
    </source>
</evidence>
<evidence type="ECO:0000256" key="2">
    <source>
        <dbReference type="ARBA" id="ARBA00006683"/>
    </source>
</evidence>
<name>A8G638_PROM2</name>
<feature type="domain" description="Polysaccharide chain length determinant N-terminal" evidence="8">
    <location>
        <begin position="22"/>
        <end position="104"/>
    </location>
</feature>
<evidence type="ECO:0000256" key="3">
    <source>
        <dbReference type="ARBA" id="ARBA00022475"/>
    </source>
</evidence>
<organism evidence="9 10">
    <name type="scientific">Prochlorococcus marinus (strain MIT 9215)</name>
    <dbReference type="NCBI Taxonomy" id="93060"/>
    <lineage>
        <taxon>Bacteria</taxon>
        <taxon>Bacillati</taxon>
        <taxon>Cyanobacteriota</taxon>
        <taxon>Cyanophyceae</taxon>
        <taxon>Synechococcales</taxon>
        <taxon>Prochlorococcaceae</taxon>
        <taxon>Prochlorococcus</taxon>
    </lineage>
</organism>
<dbReference type="GO" id="GO:0005886">
    <property type="term" value="C:plasma membrane"/>
    <property type="evidence" value="ECO:0007669"/>
    <property type="project" value="UniProtKB-SubCell"/>
</dbReference>
<evidence type="ECO:0000313" key="9">
    <source>
        <dbReference type="EMBL" id="ABV51069.1"/>
    </source>
</evidence>
<dbReference type="InterPro" id="IPR050445">
    <property type="entry name" value="Bact_polysacc_biosynth/exp"/>
</dbReference>
<dbReference type="EMBL" id="CP000825">
    <property type="protein sequence ID" value="ABV51069.1"/>
    <property type="molecule type" value="Genomic_DNA"/>
</dbReference>
<reference evidence="9 10" key="1">
    <citation type="journal article" date="2007" name="PLoS Genet.">
        <title>Patterns and implications of gene gain and loss in the evolution of Prochlorococcus.</title>
        <authorList>
            <person name="Kettler G.C."/>
            <person name="Martiny A.C."/>
            <person name="Huang K."/>
            <person name="Zucker J."/>
            <person name="Coleman M.L."/>
            <person name="Rodrigue S."/>
            <person name="Chen F."/>
            <person name="Lapidus A."/>
            <person name="Ferriera S."/>
            <person name="Johnson J."/>
            <person name="Steglich C."/>
            <person name="Church G.M."/>
            <person name="Richardson P."/>
            <person name="Chisholm S.W."/>
        </authorList>
    </citation>
    <scope>NUCLEOTIDE SEQUENCE [LARGE SCALE GENOMIC DNA]</scope>
    <source>
        <strain evidence="9 10">MIT 9215</strain>
    </source>
</reference>
<evidence type="ECO:0000256" key="1">
    <source>
        <dbReference type="ARBA" id="ARBA00004651"/>
    </source>
</evidence>
<evidence type="ECO:0000256" key="6">
    <source>
        <dbReference type="ARBA" id="ARBA00023136"/>
    </source>
</evidence>
<evidence type="ECO:0000256" key="7">
    <source>
        <dbReference type="SAM" id="Phobius"/>
    </source>
</evidence>
<comment type="similarity">
    <text evidence="2">Belongs to the CpsC/CapA family.</text>
</comment>
<dbReference type="KEGG" id="pmh:P9215_14561"/>
<dbReference type="eggNOG" id="COG3206">
    <property type="taxonomic scope" value="Bacteria"/>
</dbReference>
<comment type="subcellular location">
    <subcellularLocation>
        <location evidence="1">Cell membrane</location>
        <topology evidence="1">Multi-pass membrane protein</topology>
    </subcellularLocation>
</comment>
<evidence type="ECO:0000259" key="8">
    <source>
        <dbReference type="Pfam" id="PF02706"/>
    </source>
</evidence>
<dbReference type="AlphaFoldDB" id="A8G638"/>
<evidence type="ECO:0000313" key="10">
    <source>
        <dbReference type="Proteomes" id="UP000002014"/>
    </source>
</evidence>
<keyword evidence="5 7" id="KW-1133">Transmembrane helix</keyword>
<keyword evidence="6 7" id="KW-0472">Membrane</keyword>
<keyword evidence="4 7" id="KW-0812">Transmembrane</keyword>
<accession>A8G638</accession>
<feature type="transmembrane region" description="Helical" evidence="7">
    <location>
        <begin position="36"/>
        <end position="53"/>
    </location>
</feature>
<dbReference type="Pfam" id="PF02706">
    <property type="entry name" value="Wzz"/>
    <property type="match status" value="1"/>
</dbReference>
<dbReference type="PANTHER" id="PTHR32309:SF31">
    <property type="entry name" value="CAPSULAR EXOPOLYSACCHARIDE FAMILY"/>
    <property type="match status" value="1"/>
</dbReference>
<sequence length="514" mass="59751">MIKKIAKNNFLNSLIKEDHQPELFEIIKYLFKQKKIYALLSSLSFIIGILFYAKSPKIWKGEFQIVIKEDEARVTRTFGLIKNTTSLMTNIKILQSPSTLEPVFNFVKEKKKGTKEIPKDIKSWIENFEISLLKDTSIINVSYFDQDPELIIPVLERVTNIFKNYTFTNKQQNIDLGLKYLNSQLSIARQKADISLKEFQDFALTEGLGDFDGLQIKSDLDLKEKNFSLNDKLIDKELNPLQKIDPIKSSITDSIGKRYEEHKIKLTKLEAEIIEKKRIFKDESKVLKSLRLRRDTLKSALSRPKEVIIKFRELEKKASKYDALVNMLEAKLTDQKLEKARSILPWKLISKPTIFENPISPRISKTIIPFIVAGFILATTIALVKKLINGKITDLNYLKNLINLPLIKTFSLDDKGKWEESINLILKEESFKKNIPILIDFTKNINIEDKFTHLIQLLEKYKFKIETSLEKSFESNEILVIIRSESITHKMIEDFDENAYIINNKLVGWILLKE</sequence>
<proteinExistence type="inferred from homology"/>
<evidence type="ECO:0000256" key="5">
    <source>
        <dbReference type="ARBA" id="ARBA00022989"/>
    </source>
</evidence>
<dbReference type="STRING" id="93060.P9215_14561"/>
<dbReference type="HOGENOM" id="CLU_474755_0_0_3"/>
<protein>
    <submittedName>
        <fullName evidence="9">Uncharacterized protein involved in exopolysaccharide biosynthesis</fullName>
    </submittedName>
</protein>
<dbReference type="OrthoDB" id="539704at2"/>
<keyword evidence="3" id="KW-1003">Cell membrane</keyword>
<dbReference type="PANTHER" id="PTHR32309">
    <property type="entry name" value="TYROSINE-PROTEIN KINASE"/>
    <property type="match status" value="1"/>
</dbReference>
<gene>
    <name evidence="9" type="primary">gumC</name>
    <name evidence="9" type="ordered locus">P9215_14561</name>
</gene>
<dbReference type="Proteomes" id="UP000002014">
    <property type="component" value="Chromosome"/>
</dbReference>
<dbReference type="RefSeq" id="WP_012008117.1">
    <property type="nucleotide sequence ID" value="NC_009840.1"/>
</dbReference>